<evidence type="ECO:0000256" key="1">
    <source>
        <dbReference type="ARBA" id="ARBA00004651"/>
    </source>
</evidence>
<evidence type="ECO:0000256" key="5">
    <source>
        <dbReference type="ARBA" id="ARBA00022989"/>
    </source>
</evidence>
<sequence>MHKQISFGKKVIYLIPSVVLLLIFFVGPVVLSLYFSFTNMALTGSNASSLRFIGLENYKHMISDPTVKKAIINTLVFMVGSVAGQTLLGFGFAYMMRSCHKKVRKVVGSIIMIGWIMPEMVAAFCMSSLFHDSGTLNMILEGLGISGVSWLYTFPMAAVIIANVWRGTAFSMLAYQAALDDVPSDIEESSKLDGANLAKKIYYIILPTIKNTIMTNTMLITLMTLGSFGLIWIMTGGGPSGKTQTLPILMYIKAFKNSQLGYGVAISIISLVVGVIFGVFYIKAAGKED</sequence>
<dbReference type="PANTHER" id="PTHR43005">
    <property type="entry name" value="BLR7065 PROTEIN"/>
    <property type="match status" value="1"/>
</dbReference>
<evidence type="ECO:0000256" key="2">
    <source>
        <dbReference type="ARBA" id="ARBA00022448"/>
    </source>
</evidence>
<dbReference type="SUPFAM" id="SSF160964">
    <property type="entry name" value="MalF N-terminal region-like"/>
    <property type="match status" value="1"/>
</dbReference>
<dbReference type="SUPFAM" id="SSF161098">
    <property type="entry name" value="MetI-like"/>
    <property type="match status" value="1"/>
</dbReference>
<dbReference type="Gene3D" id="1.10.3720.10">
    <property type="entry name" value="MetI-like"/>
    <property type="match status" value="1"/>
</dbReference>
<dbReference type="PANTHER" id="PTHR43005:SF1">
    <property type="entry name" value="SPERMIDINE_PUTRESCINE TRANSPORT SYSTEM PERMEASE PROTEIN"/>
    <property type="match status" value="1"/>
</dbReference>
<dbReference type="RefSeq" id="WP_238723420.1">
    <property type="nucleotide sequence ID" value="NZ_JAHQCW010000073.1"/>
</dbReference>
<dbReference type="Pfam" id="PF00528">
    <property type="entry name" value="BPD_transp_1"/>
    <property type="match status" value="1"/>
</dbReference>
<dbReference type="InterPro" id="IPR000515">
    <property type="entry name" value="MetI-like"/>
</dbReference>
<evidence type="ECO:0000256" key="3">
    <source>
        <dbReference type="ARBA" id="ARBA00022475"/>
    </source>
</evidence>
<protein>
    <submittedName>
        <fullName evidence="9">Sugar ABC transporter permease</fullName>
    </submittedName>
</protein>
<evidence type="ECO:0000256" key="7">
    <source>
        <dbReference type="RuleBase" id="RU363032"/>
    </source>
</evidence>
<keyword evidence="2 7" id="KW-0813">Transport</keyword>
<dbReference type="CDD" id="cd06261">
    <property type="entry name" value="TM_PBP2"/>
    <property type="match status" value="1"/>
</dbReference>
<proteinExistence type="inferred from homology"/>
<keyword evidence="4 7" id="KW-0812">Transmembrane</keyword>
<feature type="transmembrane region" description="Helical" evidence="7">
    <location>
        <begin position="70"/>
        <end position="94"/>
    </location>
</feature>
<accession>A0A949K3L6</accession>
<feature type="transmembrane region" description="Helical" evidence="7">
    <location>
        <begin position="142"/>
        <end position="165"/>
    </location>
</feature>
<feature type="transmembrane region" description="Helical" evidence="7">
    <location>
        <begin position="12"/>
        <end position="35"/>
    </location>
</feature>
<keyword evidence="6 7" id="KW-0472">Membrane</keyword>
<evidence type="ECO:0000256" key="4">
    <source>
        <dbReference type="ARBA" id="ARBA00022692"/>
    </source>
</evidence>
<dbReference type="GO" id="GO:0005886">
    <property type="term" value="C:plasma membrane"/>
    <property type="evidence" value="ECO:0007669"/>
    <property type="project" value="UniProtKB-SubCell"/>
</dbReference>
<organism evidence="9 10">
    <name type="scientific">Diplocloster agilis</name>
    <dbReference type="NCBI Taxonomy" id="2850323"/>
    <lineage>
        <taxon>Bacteria</taxon>
        <taxon>Bacillati</taxon>
        <taxon>Bacillota</taxon>
        <taxon>Clostridia</taxon>
        <taxon>Lachnospirales</taxon>
        <taxon>Lachnospiraceae</taxon>
        <taxon>Diplocloster</taxon>
    </lineage>
</organism>
<comment type="similarity">
    <text evidence="7">Belongs to the binding-protein-dependent transport system permease family.</text>
</comment>
<evidence type="ECO:0000256" key="6">
    <source>
        <dbReference type="ARBA" id="ARBA00023136"/>
    </source>
</evidence>
<comment type="caution">
    <text evidence="9">The sequence shown here is derived from an EMBL/GenBank/DDBJ whole genome shotgun (WGS) entry which is preliminary data.</text>
</comment>
<dbReference type="EMBL" id="JAHQCW010000073">
    <property type="protein sequence ID" value="MBU9739664.1"/>
    <property type="molecule type" value="Genomic_DNA"/>
</dbReference>
<evidence type="ECO:0000313" key="9">
    <source>
        <dbReference type="EMBL" id="MBU9739664.1"/>
    </source>
</evidence>
<dbReference type="GO" id="GO:0055085">
    <property type="term" value="P:transmembrane transport"/>
    <property type="evidence" value="ECO:0007669"/>
    <property type="project" value="InterPro"/>
</dbReference>
<feature type="transmembrane region" description="Helical" evidence="7">
    <location>
        <begin position="260"/>
        <end position="282"/>
    </location>
</feature>
<feature type="domain" description="ABC transmembrane type-1" evidence="8">
    <location>
        <begin position="71"/>
        <end position="281"/>
    </location>
</feature>
<name>A0A949K3L6_9FIRM</name>
<gene>
    <name evidence="9" type="ORF">KTH89_24310</name>
</gene>
<feature type="transmembrane region" description="Helical" evidence="7">
    <location>
        <begin position="106"/>
        <end position="130"/>
    </location>
</feature>
<keyword evidence="3" id="KW-1003">Cell membrane</keyword>
<dbReference type="Proteomes" id="UP000712157">
    <property type="component" value="Unassembled WGS sequence"/>
</dbReference>
<dbReference type="AlphaFoldDB" id="A0A949K3L6"/>
<dbReference type="InterPro" id="IPR035906">
    <property type="entry name" value="MetI-like_sf"/>
</dbReference>
<evidence type="ECO:0000313" key="10">
    <source>
        <dbReference type="Proteomes" id="UP000712157"/>
    </source>
</evidence>
<comment type="subcellular location">
    <subcellularLocation>
        <location evidence="1 7">Cell membrane</location>
        <topology evidence="1 7">Multi-pass membrane protein</topology>
    </subcellularLocation>
</comment>
<dbReference type="PROSITE" id="PS50928">
    <property type="entry name" value="ABC_TM1"/>
    <property type="match status" value="1"/>
</dbReference>
<keyword evidence="5 7" id="KW-1133">Transmembrane helix</keyword>
<evidence type="ECO:0000259" key="8">
    <source>
        <dbReference type="PROSITE" id="PS50928"/>
    </source>
</evidence>
<reference evidence="9" key="1">
    <citation type="submission" date="2021-06" db="EMBL/GenBank/DDBJ databases">
        <title>Description of novel taxa of the family Lachnospiraceae.</title>
        <authorList>
            <person name="Chaplin A.V."/>
            <person name="Sokolova S.R."/>
            <person name="Pikina A.P."/>
            <person name="Korzhanova M."/>
            <person name="Belova V."/>
            <person name="Korostin D."/>
            <person name="Efimov B.A."/>
        </authorList>
    </citation>
    <scope>NUCLEOTIDE SEQUENCE</scope>
    <source>
        <strain evidence="9">ASD5720</strain>
    </source>
</reference>
<feature type="transmembrane region" description="Helical" evidence="7">
    <location>
        <begin position="219"/>
        <end position="240"/>
    </location>
</feature>
<keyword evidence="10" id="KW-1185">Reference proteome</keyword>